<dbReference type="Proteomes" id="UP000773462">
    <property type="component" value="Unassembled WGS sequence"/>
</dbReference>
<accession>A0ABS4NTG4</accession>
<dbReference type="SUPFAM" id="SSF89360">
    <property type="entry name" value="HesB-like domain"/>
    <property type="match status" value="1"/>
</dbReference>
<sequence length="94" mass="10297">MISFEVSEQAIDSFKDEWGLAEAQHVRIYAKYAGGGSDAFTIGINASATPIDPAVVQSIGGFHFFVEKSDAWILQDEHFQIGCNENGIFLNKIS</sequence>
<evidence type="ECO:0000313" key="2">
    <source>
        <dbReference type="Proteomes" id="UP000773462"/>
    </source>
</evidence>
<protein>
    <submittedName>
        <fullName evidence="1">Uncharacterized protein YneR</fullName>
    </submittedName>
</protein>
<dbReference type="EMBL" id="JAGGLV010000008">
    <property type="protein sequence ID" value="MBP2112704.1"/>
    <property type="molecule type" value="Genomic_DNA"/>
</dbReference>
<organism evidence="1 2">
    <name type="scientific">Paenibacillus silagei</name>
    <dbReference type="NCBI Taxonomy" id="1670801"/>
    <lineage>
        <taxon>Bacteria</taxon>
        <taxon>Bacillati</taxon>
        <taxon>Bacillota</taxon>
        <taxon>Bacilli</taxon>
        <taxon>Bacillales</taxon>
        <taxon>Paenibacillaceae</taxon>
        <taxon>Paenibacillus</taxon>
    </lineage>
</organism>
<proteinExistence type="predicted"/>
<evidence type="ECO:0000313" key="1">
    <source>
        <dbReference type="EMBL" id="MBP2112704.1"/>
    </source>
</evidence>
<gene>
    <name evidence="1" type="ORF">J2Z70_002858</name>
</gene>
<reference evidence="1 2" key="1">
    <citation type="submission" date="2021-03" db="EMBL/GenBank/DDBJ databases">
        <title>Genomic Encyclopedia of Type Strains, Phase IV (KMG-IV): sequencing the most valuable type-strain genomes for metagenomic binning, comparative biology and taxonomic classification.</title>
        <authorList>
            <person name="Goeker M."/>
        </authorList>
    </citation>
    <scope>NUCLEOTIDE SEQUENCE [LARGE SCALE GENOMIC DNA]</scope>
    <source>
        <strain evidence="1 2">DSM 101953</strain>
    </source>
</reference>
<name>A0ABS4NTG4_9BACL</name>
<keyword evidence="2" id="KW-1185">Reference proteome</keyword>
<dbReference type="RefSeq" id="WP_143803904.1">
    <property type="nucleotide sequence ID" value="NZ_JAGGLV010000008.1"/>
</dbReference>
<comment type="caution">
    <text evidence="1">The sequence shown here is derived from an EMBL/GenBank/DDBJ whole genome shotgun (WGS) entry which is preliminary data.</text>
</comment>
<dbReference type="InterPro" id="IPR035903">
    <property type="entry name" value="HesB-like_dom_sf"/>
</dbReference>